<sequence length="103" mass="10468">MARLRGGAVTAAVVLAAVAGCTTDRTKGTSGPERSGGDGAVLTAVDSLTVKGRAPKTGYARARFGTAWADTDVNSCDTRVISVLRGVIAGLSQLIRGVVRCAY</sequence>
<dbReference type="Proteomes" id="UP000035366">
    <property type="component" value="Chromosome"/>
</dbReference>
<proteinExistence type="predicted"/>
<gene>
    <name evidence="1" type="ORF">ABB07_22290</name>
</gene>
<evidence type="ECO:0000313" key="1">
    <source>
        <dbReference type="EMBL" id="AKJ12657.1"/>
    </source>
</evidence>
<protein>
    <recommendedName>
        <fullName evidence="3">Lipoprotein</fullName>
    </recommendedName>
</protein>
<evidence type="ECO:0008006" key="3">
    <source>
        <dbReference type="Google" id="ProtNLM"/>
    </source>
</evidence>
<dbReference type="EMBL" id="CP011497">
    <property type="protein sequence ID" value="AKJ12657.1"/>
    <property type="molecule type" value="Genomic_DNA"/>
</dbReference>
<organism evidence="1 2">
    <name type="scientific">Streptomyces incarnatus</name>
    <dbReference type="NCBI Taxonomy" id="665007"/>
    <lineage>
        <taxon>Bacteria</taxon>
        <taxon>Bacillati</taxon>
        <taxon>Actinomycetota</taxon>
        <taxon>Actinomycetes</taxon>
        <taxon>Kitasatosporales</taxon>
        <taxon>Streptomycetaceae</taxon>
        <taxon>Streptomyces</taxon>
    </lineage>
</organism>
<keyword evidence="2" id="KW-1185">Reference proteome</keyword>
<accession>A0ABM5TNY2</accession>
<evidence type="ECO:0000313" key="2">
    <source>
        <dbReference type="Proteomes" id="UP000035366"/>
    </source>
</evidence>
<name>A0ABM5TNY2_9ACTN</name>
<dbReference type="PROSITE" id="PS51257">
    <property type="entry name" value="PROKAR_LIPOPROTEIN"/>
    <property type="match status" value="1"/>
</dbReference>
<reference evidence="1 2" key="1">
    <citation type="journal article" date="2015" name="ISME J.">
        <title>Draft Genome Sequence of Streptomyces incarnatus NRRL8089, which Produces the Nucleoside Antibiotic Sinefungin.</title>
        <authorList>
            <person name="Oshima K."/>
            <person name="Hattori M."/>
            <person name="Shimizu H."/>
            <person name="Fukuda K."/>
            <person name="Nemoto M."/>
            <person name="Inagaki K."/>
            <person name="Tamura T."/>
        </authorList>
    </citation>
    <scope>NUCLEOTIDE SEQUENCE [LARGE SCALE GENOMIC DNA]</scope>
    <source>
        <strain evidence="1 2">NRRL 8089</strain>
    </source>
</reference>